<sequence length="290" mass="32888">MDRVDASHMVFGNAMEAEEDAQLLFSSAIFPLWDYTTTTHRYVRGHPGADPRRWRWYFVLLKAYYQMWQSGWEDGEVGGWVLKSPCYTRPITTLLSVFHNPTPHTRLASLADPPTTPVSALWLRRHPSRTVPSSARLFETLVGIALPPTGASELADRRKVGLYAARYVGDQWRPLPGEDDPKGEIHAAFLSRVVEVRYGPFVADPVRWLQDAIRARPDVLGTAPGGCGLEWTPEWEERFRAYEEENDERRKKVKEAGMGGQWSAADLGLSEREMIEATGVGWDEVDELME</sequence>
<dbReference type="Gene3D" id="3.40.50.300">
    <property type="entry name" value="P-loop containing nucleotide triphosphate hydrolases"/>
    <property type="match status" value="1"/>
</dbReference>
<dbReference type="OrthoDB" id="10452631at2759"/>
<reference evidence="1 2" key="1">
    <citation type="journal article" date="2015" name="Genome Biol. Evol.">
        <title>Phylogenomic analyses indicate that early fungi evolved digesting cell walls of algal ancestors of land plants.</title>
        <authorList>
            <person name="Chang Y."/>
            <person name="Wang S."/>
            <person name="Sekimoto S."/>
            <person name="Aerts A.L."/>
            <person name="Choi C."/>
            <person name="Clum A."/>
            <person name="LaButti K.M."/>
            <person name="Lindquist E.A."/>
            <person name="Yee Ngan C."/>
            <person name="Ohm R.A."/>
            <person name="Salamov A.A."/>
            <person name="Grigoriev I.V."/>
            <person name="Spatafora J.W."/>
            <person name="Berbee M.L."/>
        </authorList>
    </citation>
    <scope>NUCLEOTIDE SEQUENCE [LARGE SCALE GENOMIC DNA]</scope>
    <source>
        <strain evidence="1 2">JEL478</strain>
    </source>
</reference>
<gene>
    <name evidence="1" type="ORF">M427DRAFT_433037</name>
</gene>
<dbReference type="Proteomes" id="UP000070544">
    <property type="component" value="Unassembled WGS sequence"/>
</dbReference>
<accession>A0A139AT49</accession>
<protein>
    <submittedName>
        <fullName evidence="1">Uncharacterized protein</fullName>
    </submittedName>
</protein>
<dbReference type="EMBL" id="KQ965737">
    <property type="protein sequence ID" value="KXS19910.1"/>
    <property type="molecule type" value="Genomic_DNA"/>
</dbReference>
<name>A0A139AT49_GONPJ</name>
<proteinExistence type="predicted"/>
<dbReference type="AlphaFoldDB" id="A0A139AT49"/>
<evidence type="ECO:0000313" key="1">
    <source>
        <dbReference type="EMBL" id="KXS19910.1"/>
    </source>
</evidence>
<organism evidence="1 2">
    <name type="scientific">Gonapodya prolifera (strain JEL478)</name>
    <name type="common">Monoblepharis prolifera</name>
    <dbReference type="NCBI Taxonomy" id="1344416"/>
    <lineage>
        <taxon>Eukaryota</taxon>
        <taxon>Fungi</taxon>
        <taxon>Fungi incertae sedis</taxon>
        <taxon>Chytridiomycota</taxon>
        <taxon>Chytridiomycota incertae sedis</taxon>
        <taxon>Monoblepharidomycetes</taxon>
        <taxon>Monoblepharidales</taxon>
        <taxon>Gonapodyaceae</taxon>
        <taxon>Gonapodya</taxon>
    </lineage>
</organism>
<evidence type="ECO:0000313" key="2">
    <source>
        <dbReference type="Proteomes" id="UP000070544"/>
    </source>
</evidence>
<keyword evidence="2" id="KW-1185">Reference proteome</keyword>
<dbReference type="InterPro" id="IPR027417">
    <property type="entry name" value="P-loop_NTPase"/>
</dbReference>